<evidence type="ECO:0000313" key="1">
    <source>
        <dbReference type="EMBL" id="GEQ48893.1"/>
    </source>
</evidence>
<evidence type="ECO:0000313" key="2">
    <source>
        <dbReference type="EMBL" id="GEQ53971.1"/>
    </source>
</evidence>
<reference evidence="2" key="1">
    <citation type="submission" date="2019-08" db="EMBL/GenBank/DDBJ databases">
        <authorList>
            <person name="Ishikawa M."/>
            <person name="Suzuki T."/>
            <person name="Matsutani M."/>
        </authorList>
    </citation>
    <scope>NUCLEOTIDE SEQUENCE</scope>
    <source>
        <strain evidence="2">7C1</strain>
        <strain evidence="1">8C4</strain>
    </source>
</reference>
<accession>A0AAN4RJH1</accession>
<keyword evidence="4" id="KW-1185">Reference proteome</keyword>
<dbReference type="EMBL" id="BKBQ01000009">
    <property type="protein sequence ID" value="GEQ53971.1"/>
    <property type="molecule type" value="Genomic_DNA"/>
</dbReference>
<gene>
    <name evidence="1" type="ORF">TK11N_07450</name>
    <name evidence="2" type="ORF">TK2N_08150</name>
</gene>
<comment type="caution">
    <text evidence="2">The sequence shown here is derived from an EMBL/GenBank/DDBJ whole genome shotgun (WGS) entry which is preliminary data.</text>
</comment>
<evidence type="ECO:0000313" key="3">
    <source>
        <dbReference type="Proteomes" id="UP000886597"/>
    </source>
</evidence>
<dbReference type="EMBL" id="BKBO01000008">
    <property type="protein sequence ID" value="GEQ48893.1"/>
    <property type="molecule type" value="Genomic_DNA"/>
</dbReference>
<dbReference type="Proteomes" id="UP000886597">
    <property type="component" value="Unassembled WGS sequence"/>
</dbReference>
<protein>
    <submittedName>
        <fullName evidence="2">Uncharacterized protein</fullName>
    </submittedName>
</protein>
<proteinExistence type="predicted"/>
<organism evidence="2 3">
    <name type="scientific">Tetragenococcus koreensis</name>
    <dbReference type="NCBI Taxonomy" id="290335"/>
    <lineage>
        <taxon>Bacteria</taxon>
        <taxon>Bacillati</taxon>
        <taxon>Bacillota</taxon>
        <taxon>Bacilli</taxon>
        <taxon>Lactobacillales</taxon>
        <taxon>Enterococcaceae</taxon>
        <taxon>Tetragenococcus</taxon>
    </lineage>
</organism>
<name>A0AAN4RJH1_9ENTE</name>
<dbReference type="Proteomes" id="UP000886607">
    <property type="component" value="Unassembled WGS sequence"/>
</dbReference>
<reference evidence="2" key="2">
    <citation type="journal article" date="2020" name="Int. Dairy J.">
        <title>Lactic acid bacterial diversity in Brie cheese focusing on salt concentration and pH of isolation medium and characterisation of halophilic and alkaliphilic lactic acid bacterial isolates.</title>
        <authorList>
            <person name="Unno R."/>
            <person name="Matsutani M."/>
            <person name="Suzuki T."/>
            <person name="Kodama K."/>
            <person name="Matsushita H."/>
            <person name="Yamasato K."/>
            <person name="Koizumi Y."/>
            <person name="Ishikawa M."/>
        </authorList>
    </citation>
    <scope>NUCLEOTIDE SEQUENCE</scope>
    <source>
        <strain evidence="2">7C1</strain>
        <strain evidence="1">8C4</strain>
    </source>
</reference>
<sequence>MTFVALKTPSPPHNSTILMLFFLKFMVASVAKKLSQHSFAFFSLTKLVNMDFPDS</sequence>
<dbReference type="AlphaFoldDB" id="A0AAN4RJH1"/>
<evidence type="ECO:0000313" key="4">
    <source>
        <dbReference type="Proteomes" id="UP000886607"/>
    </source>
</evidence>